<feature type="transmembrane region" description="Helical" evidence="1">
    <location>
        <begin position="407"/>
        <end position="423"/>
    </location>
</feature>
<evidence type="ECO:0000313" key="2">
    <source>
        <dbReference type="EMBL" id="NOJ46778.1"/>
    </source>
</evidence>
<reference evidence="2 3" key="1">
    <citation type="submission" date="2020-03" db="EMBL/GenBank/DDBJ databases">
        <title>Bradyrhizobium diversity isolated from nodules of Muelleranthus trifoliolatus.</title>
        <authorList>
            <person name="Klepa M."/>
            <person name="Helene L."/>
            <person name="Hungria M."/>
        </authorList>
    </citation>
    <scope>NUCLEOTIDE SEQUENCE [LARGE SCALE GENOMIC DNA]</scope>
    <source>
        <strain evidence="2 3">WSM 1744</strain>
    </source>
</reference>
<evidence type="ECO:0000256" key="1">
    <source>
        <dbReference type="SAM" id="Phobius"/>
    </source>
</evidence>
<feature type="transmembrane region" description="Helical" evidence="1">
    <location>
        <begin position="137"/>
        <end position="157"/>
    </location>
</feature>
<dbReference type="AlphaFoldDB" id="A0A7Y4H3L2"/>
<gene>
    <name evidence="2" type="ORF">HCN50_11060</name>
</gene>
<sequence length="603" mass="63015">MTPQSAVRPITWRDDAMLGLAGALLALGLHALAGFPTLAAANGDNDSLLRVVEIRDLIGGQAWFDLHQYRMGPPGGFVMHWSRLVDAPIAAIILVASTITGKLATGEAVALFAWTTPLMAAALTLLLRIARGVGDDWAVMPAFIICAAALHFSGVFAPGDIDHHNVQLTLCLAAITALVIGRSYLAGIAAGVACATMLAVGMETLPYVAVAGLTAAVAYLLGDRPEVAKGPVKGSAKAAGFGIGLAGAGLAVFVATVPASDWLSPHCDAYSIPQFSVAAISGIGLAAATAFPALGRSFASRLTTLLALAVAVAAFAVAAFPQCLAAPYAGLDPRLQQFWLNLVTEAQPFWRVLSDNWVKAAGFYVTPVLALIVLGQRLRRRSNAAGWILLAFLTAAFAVSLWQVRGVTFSLPLAAIALAVWVGDWRHRTALTSDRYSLPRMALVWLVSLNVTWSVAAHAASAAWGEAAPAVLQSSSCERAADYARLAAQSPTTVLAISNLGAPILARSPHRVLAGPYHRNVTGNLLALDAFMGTAAQARTTIESNRIGLVALCRGNAETALLTAAAPAGFLAALTRGESPDWLEKLPQAASEPLEIYRVRPQL</sequence>
<feature type="transmembrane region" description="Helical" evidence="1">
    <location>
        <begin position="234"/>
        <end position="255"/>
    </location>
</feature>
<dbReference type="EMBL" id="JAAVLW010000003">
    <property type="protein sequence ID" value="NOJ46778.1"/>
    <property type="molecule type" value="Genomic_DNA"/>
</dbReference>
<keyword evidence="1" id="KW-0472">Membrane</keyword>
<feature type="transmembrane region" description="Helical" evidence="1">
    <location>
        <begin position="169"/>
        <end position="198"/>
    </location>
</feature>
<organism evidence="2 3">
    <name type="scientific">Bradyrhizobium archetypum</name>
    <dbReference type="NCBI Taxonomy" id="2721160"/>
    <lineage>
        <taxon>Bacteria</taxon>
        <taxon>Pseudomonadati</taxon>
        <taxon>Pseudomonadota</taxon>
        <taxon>Alphaproteobacteria</taxon>
        <taxon>Hyphomicrobiales</taxon>
        <taxon>Nitrobacteraceae</taxon>
        <taxon>Bradyrhizobium</taxon>
    </lineage>
</organism>
<feature type="transmembrane region" description="Helical" evidence="1">
    <location>
        <begin position="81"/>
        <end position="99"/>
    </location>
</feature>
<feature type="transmembrane region" description="Helical" evidence="1">
    <location>
        <begin position="357"/>
        <end position="375"/>
    </location>
</feature>
<feature type="transmembrane region" description="Helical" evidence="1">
    <location>
        <begin position="111"/>
        <end position="131"/>
    </location>
</feature>
<proteinExistence type="predicted"/>
<comment type="caution">
    <text evidence="2">The sequence shown here is derived from an EMBL/GenBank/DDBJ whole genome shotgun (WGS) entry which is preliminary data.</text>
</comment>
<accession>A0A7Y4H3L2</accession>
<keyword evidence="3" id="KW-1185">Reference proteome</keyword>
<feature type="transmembrane region" description="Helical" evidence="1">
    <location>
        <begin position="384"/>
        <end position="401"/>
    </location>
</feature>
<keyword evidence="1" id="KW-1133">Transmembrane helix</keyword>
<feature type="transmembrane region" description="Helical" evidence="1">
    <location>
        <begin position="275"/>
        <end position="294"/>
    </location>
</feature>
<dbReference type="Proteomes" id="UP000528734">
    <property type="component" value="Unassembled WGS sequence"/>
</dbReference>
<feature type="transmembrane region" description="Helical" evidence="1">
    <location>
        <begin position="443"/>
        <end position="464"/>
    </location>
</feature>
<feature type="transmembrane region" description="Helical" evidence="1">
    <location>
        <begin position="306"/>
        <end position="329"/>
    </location>
</feature>
<evidence type="ECO:0000313" key="3">
    <source>
        <dbReference type="Proteomes" id="UP000528734"/>
    </source>
</evidence>
<feature type="transmembrane region" description="Helical" evidence="1">
    <location>
        <begin position="204"/>
        <end position="222"/>
    </location>
</feature>
<keyword evidence="1" id="KW-0812">Transmembrane</keyword>
<name>A0A7Y4H3L2_9BRAD</name>
<protein>
    <submittedName>
        <fullName evidence="2">GtrA family protein</fullName>
    </submittedName>
</protein>